<name>E1V9Q9_HALED</name>
<dbReference type="EMBL" id="FN869568">
    <property type="protein sequence ID" value="CBV41893.1"/>
    <property type="molecule type" value="Genomic_DNA"/>
</dbReference>
<dbReference type="STRING" id="768066.HELO_2009"/>
<proteinExistence type="predicted"/>
<dbReference type="HOGENOM" id="CLU_3136305_0_0_6"/>
<dbReference type="KEGG" id="hel:HELO_2009"/>
<organism evidence="1 2">
    <name type="scientific">Halomonas elongata (strain ATCC 33173 / DSM 2581 / NBRC 15536 / NCIMB 2198 / 1H9)</name>
    <dbReference type="NCBI Taxonomy" id="768066"/>
    <lineage>
        <taxon>Bacteria</taxon>
        <taxon>Pseudomonadati</taxon>
        <taxon>Pseudomonadota</taxon>
        <taxon>Gammaproteobacteria</taxon>
        <taxon>Oceanospirillales</taxon>
        <taxon>Halomonadaceae</taxon>
        <taxon>Halomonas</taxon>
    </lineage>
</organism>
<dbReference type="AlphaFoldDB" id="E1V9Q9"/>
<protein>
    <submittedName>
        <fullName evidence="1">Uncharacterized protein</fullName>
    </submittedName>
</protein>
<reference evidence="2" key="1">
    <citation type="journal article" date="2011" name="Environ. Microbiol.">
        <title>A blueprint of ectoine metabolism from the genome of the industrial producer Halomonas elongata DSM 2581(T).</title>
        <authorList>
            <person name="Schwibbert K."/>
            <person name="Marin-Sanguino A."/>
            <person name="Bagyan I."/>
            <person name="Heidrich G."/>
            <person name="Lentzen G."/>
            <person name="Seitz H."/>
            <person name="Rampp M."/>
            <person name="Schuster S.C."/>
            <person name="Klenk H.P."/>
            <person name="Pfeiffer F."/>
            <person name="Oesterhelt D."/>
            <person name="Kunte H.J."/>
        </authorList>
    </citation>
    <scope>NUCLEOTIDE SEQUENCE [LARGE SCALE GENOMIC DNA]</scope>
    <source>
        <strain evidence="2">ATCC 33173 / DSM 2581 / NBRC 15536 / NCIMB 2198 / 1H9</strain>
    </source>
</reference>
<sequence>MGATHVFNATQVVMVDDQYTGWCGKDTYDIVCKGPERVPATWRAANRWS</sequence>
<evidence type="ECO:0000313" key="1">
    <source>
        <dbReference type="EMBL" id="CBV41893.1"/>
    </source>
</evidence>
<dbReference type="Proteomes" id="UP000008707">
    <property type="component" value="Chromosome"/>
</dbReference>
<gene>
    <name evidence="1" type="ordered locus">HELO_2009</name>
</gene>
<evidence type="ECO:0000313" key="2">
    <source>
        <dbReference type="Proteomes" id="UP000008707"/>
    </source>
</evidence>
<accession>E1V9Q9</accession>